<gene>
    <name evidence="2" type="ORF">SAMN06296427_102436</name>
</gene>
<dbReference type="STRING" id="1434700.SAMN06296427_102436"/>
<protein>
    <recommendedName>
        <fullName evidence="4">EndoU nuclease</fullName>
    </recommendedName>
</protein>
<proteinExistence type="predicted"/>
<dbReference type="RefSeq" id="WP_245828437.1">
    <property type="nucleotide sequence ID" value="NZ_FWXS01000002.1"/>
</dbReference>
<feature type="transmembrane region" description="Helical" evidence="1">
    <location>
        <begin position="321"/>
        <end position="349"/>
    </location>
</feature>
<name>A0A1W1ZEN6_9FLAO</name>
<dbReference type="Proteomes" id="UP000192393">
    <property type="component" value="Unassembled WGS sequence"/>
</dbReference>
<keyword evidence="3" id="KW-1185">Reference proteome</keyword>
<keyword evidence="1" id="KW-0472">Membrane</keyword>
<accession>A0A1W1ZEN6</accession>
<evidence type="ECO:0000313" key="3">
    <source>
        <dbReference type="Proteomes" id="UP000192393"/>
    </source>
</evidence>
<keyword evidence="1" id="KW-0812">Transmembrane</keyword>
<reference evidence="2 3" key="1">
    <citation type="submission" date="2017-04" db="EMBL/GenBank/DDBJ databases">
        <authorList>
            <person name="Afonso C.L."/>
            <person name="Miller P.J."/>
            <person name="Scott M.A."/>
            <person name="Spackman E."/>
            <person name="Goraichik I."/>
            <person name="Dimitrov K.M."/>
            <person name="Suarez D.L."/>
            <person name="Swayne D.E."/>
        </authorList>
    </citation>
    <scope>NUCLEOTIDE SEQUENCE [LARGE SCALE GENOMIC DNA]</scope>
    <source>
        <strain evidence="2 3">CGMCC 1.12708</strain>
    </source>
</reference>
<feature type="transmembrane region" description="Helical" evidence="1">
    <location>
        <begin position="421"/>
        <end position="443"/>
    </location>
</feature>
<dbReference type="AlphaFoldDB" id="A0A1W1ZEN6"/>
<keyword evidence="1" id="KW-1133">Transmembrane helix</keyword>
<evidence type="ECO:0008006" key="4">
    <source>
        <dbReference type="Google" id="ProtNLM"/>
    </source>
</evidence>
<sequence length="683" mass="78247">MGQRSFVNSREINSPFGKESIFHNYYDDPIGFTFYEGETPEEDQYTYTIIALESGLEVFEKYKSDQYQPKSKEIYIFVEKQNSGKNNLFGTACRVKMGDERRELMWKLYDKKTQISVNDDTNLAGSIEQWAEDISYFKRETDEAIDKDVLAHAVKLELSNKTDANKIFQTLFGLNDKLADWIRSGVEAMDGWKLTEENYDFEKYGEKLKPIIPVNFFSQAPDYLYTGNQNKKIIKDSGLNALTQLSDNLDQIIFTKAYVLVKITPGFHDNVAYGVVWFIKEFLEESLPENLKTLLKKIKTIFAQAKQFIQKIGKELQKMAAVYNAFLCGLVNGLISLLQMVVWLVAFVIDNIPFLELENLSKEKLTEYEEKLEFVEDLIDLIRENISGVFEGLLASLDTLGEDIQAFALVVGRKIKNLSRYWWAFIIGAVAFELIIDAVFAFFTGGTSLIASISRVSTQLAKKGIKVAETTVKNIASSASSLYTSVKAFFREIIEAIKSGKFIDYLKKKFFEITGDVQGLRKMALSKWLKKFDKSFFAHIDGEAGIREYRSHNVNLTFEYLEGQGGHNANVLSKSIRRRPYTKFDPDPPIDDLPFKAEIDVLYRGYWLPKNQTSSIFPKNWKLDRIQEEIAYVYENTVAKGVGLNPDSAGKRFKQYKFKDSSNKFDIIIEIDDSGNIMNSYPK</sequence>
<evidence type="ECO:0000313" key="2">
    <source>
        <dbReference type="EMBL" id="SMC46909.1"/>
    </source>
</evidence>
<organism evidence="2 3">
    <name type="scientific">Moheibacter sediminis</name>
    <dbReference type="NCBI Taxonomy" id="1434700"/>
    <lineage>
        <taxon>Bacteria</taxon>
        <taxon>Pseudomonadati</taxon>
        <taxon>Bacteroidota</taxon>
        <taxon>Flavobacteriia</taxon>
        <taxon>Flavobacteriales</taxon>
        <taxon>Weeksellaceae</taxon>
        <taxon>Moheibacter</taxon>
    </lineage>
</organism>
<evidence type="ECO:0000256" key="1">
    <source>
        <dbReference type="SAM" id="Phobius"/>
    </source>
</evidence>
<dbReference type="EMBL" id="FWXS01000002">
    <property type="protein sequence ID" value="SMC46909.1"/>
    <property type="molecule type" value="Genomic_DNA"/>
</dbReference>